<accession>A0A0D7CP91</accession>
<sequence length="344" mass="37537">MTVDDPTAGTPGDDEAATDALHLGLRDGEAPLTREQAAALVRASHPAHSDVRPCEACGSPSTRPATWRRGFRIAECLACGFLWVDPMPTAQDMWAYYNKRIWKPYPPEVIRRKYAPSVAAVLANVPPGQSVLDVGCDHGHFAALLRDRGYDAAGADIDGLALTYATDHYGLTVYQGDLPDIDFDRRFDAVTILSSLEHMVNPFHVVRAAARVLRPGGVLLISTPRADGLVHAVSRTIFAPVLHTWEFLAPPSHLTYFGRRSLRAMLRRAGFDAVTFSHQERDAAYRARELAETLAECPDAPGWARATYPLLRHLRTPARLLDLGDMTLCVGRTPAPSAPGTEGA</sequence>
<dbReference type="CDD" id="cd02440">
    <property type="entry name" value="AdoMet_MTases"/>
    <property type="match status" value="1"/>
</dbReference>
<dbReference type="GO" id="GO:0017000">
    <property type="term" value="P:antibiotic biosynthetic process"/>
    <property type="evidence" value="ECO:0007669"/>
    <property type="project" value="UniProtKB-ARBA"/>
</dbReference>
<evidence type="ECO:0000313" key="2">
    <source>
        <dbReference type="Proteomes" id="UP000032458"/>
    </source>
</evidence>
<gene>
    <name evidence="1" type="ORF">SNA_10465</name>
</gene>
<comment type="caution">
    <text evidence="1">The sequence shown here is derived from an EMBL/GenBank/DDBJ whole genome shotgun (WGS) entry which is preliminary data.</text>
</comment>
<dbReference type="GO" id="GO:0008168">
    <property type="term" value="F:methyltransferase activity"/>
    <property type="evidence" value="ECO:0007669"/>
    <property type="project" value="UniProtKB-ARBA"/>
</dbReference>
<evidence type="ECO:0008006" key="3">
    <source>
        <dbReference type="Google" id="ProtNLM"/>
    </source>
</evidence>
<name>A0A0D7CP91_9ACTN</name>
<dbReference type="Gene3D" id="3.40.50.150">
    <property type="entry name" value="Vaccinia Virus protein VP39"/>
    <property type="match status" value="1"/>
</dbReference>
<organism evidence="1 2">
    <name type="scientific">Streptomyces natalensis ATCC 27448</name>
    <dbReference type="NCBI Taxonomy" id="1240678"/>
    <lineage>
        <taxon>Bacteria</taxon>
        <taxon>Bacillati</taxon>
        <taxon>Actinomycetota</taxon>
        <taxon>Actinomycetes</taxon>
        <taxon>Kitasatosporales</taxon>
        <taxon>Streptomycetaceae</taxon>
        <taxon>Streptomyces</taxon>
    </lineage>
</organism>
<dbReference type="PANTHER" id="PTHR43861">
    <property type="entry name" value="TRANS-ACONITATE 2-METHYLTRANSFERASE-RELATED"/>
    <property type="match status" value="1"/>
</dbReference>
<dbReference type="EMBL" id="JRKI01000012">
    <property type="protein sequence ID" value="KIZ18074.1"/>
    <property type="molecule type" value="Genomic_DNA"/>
</dbReference>
<dbReference type="PATRIC" id="fig|1240678.4.peg.2191"/>
<reference evidence="1 2" key="1">
    <citation type="submission" date="2014-09" db="EMBL/GenBank/DDBJ databases">
        <title>Draft genome sequence of Streptomyces natalensis ATCC 27448, producer of the antifungal pimaricin.</title>
        <authorList>
            <person name="Mendes M.V."/>
            <person name="Beites T."/>
            <person name="Pires S."/>
            <person name="Santos C.L."/>
            <person name="Moradas-Ferreira P."/>
        </authorList>
    </citation>
    <scope>NUCLEOTIDE SEQUENCE [LARGE SCALE GENOMIC DNA]</scope>
    <source>
        <strain evidence="1 2">ATCC 27448</strain>
    </source>
</reference>
<proteinExistence type="predicted"/>
<dbReference type="Proteomes" id="UP000032458">
    <property type="component" value="Unassembled WGS sequence"/>
</dbReference>
<dbReference type="InterPro" id="IPR029063">
    <property type="entry name" value="SAM-dependent_MTases_sf"/>
</dbReference>
<dbReference type="Pfam" id="PF13489">
    <property type="entry name" value="Methyltransf_23"/>
    <property type="match status" value="1"/>
</dbReference>
<dbReference type="SUPFAM" id="SSF53335">
    <property type="entry name" value="S-adenosyl-L-methionine-dependent methyltransferases"/>
    <property type="match status" value="1"/>
</dbReference>
<protein>
    <recommendedName>
        <fullName evidence="3">Methyltransferase type 11</fullName>
    </recommendedName>
</protein>
<dbReference type="AlphaFoldDB" id="A0A0D7CP91"/>
<dbReference type="RefSeq" id="WP_030063766.1">
    <property type="nucleotide sequence ID" value="NZ_JRKI01000012.1"/>
</dbReference>
<evidence type="ECO:0000313" key="1">
    <source>
        <dbReference type="EMBL" id="KIZ18074.1"/>
    </source>
</evidence>
<keyword evidence="2" id="KW-1185">Reference proteome</keyword>